<evidence type="ECO:0000313" key="3">
    <source>
        <dbReference type="Proteomes" id="UP000216446"/>
    </source>
</evidence>
<dbReference type="EMBL" id="MQWB01000001">
    <property type="protein sequence ID" value="OZC04054.1"/>
    <property type="molecule type" value="Genomic_DNA"/>
</dbReference>
<reference evidence="2 3" key="1">
    <citation type="submission" date="2016-11" db="EMBL/GenBank/DDBJ databases">
        <title>Study of marine rhodopsin-containing bacteria.</title>
        <authorList>
            <person name="Yoshizawa S."/>
            <person name="Kumagai Y."/>
            <person name="Kogure K."/>
        </authorList>
    </citation>
    <scope>NUCLEOTIDE SEQUENCE [LARGE SCALE GENOMIC DNA]</scope>
    <source>
        <strain evidence="2 3">SG-29</strain>
    </source>
</reference>
<dbReference type="Proteomes" id="UP000216446">
    <property type="component" value="Unassembled WGS sequence"/>
</dbReference>
<name>A0A259U2M9_9BACT</name>
<organism evidence="2 3">
    <name type="scientific">Rubricoccus marinus</name>
    <dbReference type="NCBI Taxonomy" id="716817"/>
    <lineage>
        <taxon>Bacteria</taxon>
        <taxon>Pseudomonadati</taxon>
        <taxon>Rhodothermota</taxon>
        <taxon>Rhodothermia</taxon>
        <taxon>Rhodothermales</taxon>
        <taxon>Rubricoccaceae</taxon>
        <taxon>Rubricoccus</taxon>
    </lineage>
</organism>
<dbReference type="AlphaFoldDB" id="A0A259U2M9"/>
<evidence type="ECO:0000259" key="1">
    <source>
        <dbReference type="PROSITE" id="PS50164"/>
    </source>
</evidence>
<accession>A0A259U2M9</accession>
<comment type="caution">
    <text evidence="2">The sequence shown here is derived from an EMBL/GenBank/DDBJ whole genome shotgun (WGS) entry which is preliminary data.</text>
</comment>
<dbReference type="RefSeq" id="WP_094550101.1">
    <property type="nucleotide sequence ID" value="NZ_MQWB01000001.1"/>
</dbReference>
<proteinExistence type="predicted"/>
<dbReference type="InterPro" id="IPR000305">
    <property type="entry name" value="GIY-YIG_endonuc"/>
</dbReference>
<dbReference type="InterPro" id="IPR035901">
    <property type="entry name" value="GIY-YIG_endonuc_sf"/>
</dbReference>
<keyword evidence="3" id="KW-1185">Reference proteome</keyword>
<dbReference type="SUPFAM" id="SSF82771">
    <property type="entry name" value="GIY-YIG endonuclease"/>
    <property type="match status" value="1"/>
</dbReference>
<gene>
    <name evidence="2" type="ORF">BSZ36_14305</name>
</gene>
<protein>
    <recommendedName>
        <fullName evidence="1">GIY-YIG domain-containing protein</fullName>
    </recommendedName>
</protein>
<sequence>MDRSLSGRYRFADVDWSAVPDSPGAYVIYDGDEAIYIGMAGRNGKGSLRRRLKDHASGQIVNMFAQYLFLDRAQFAYEAEHGERIRHPRVAKRACRSYIDARCSFAWVVTRDGAEARTLEADLRRSLLPALNPL</sequence>
<feature type="domain" description="GIY-YIG" evidence="1">
    <location>
        <begin position="21"/>
        <end position="133"/>
    </location>
</feature>
<dbReference type="OrthoDB" id="1494713at2"/>
<dbReference type="InParanoid" id="A0A259U2M9"/>
<dbReference type="PROSITE" id="PS50164">
    <property type="entry name" value="GIY_YIG"/>
    <property type="match status" value="1"/>
</dbReference>
<evidence type="ECO:0000313" key="2">
    <source>
        <dbReference type="EMBL" id="OZC04054.1"/>
    </source>
</evidence>